<reference evidence="1 2" key="1">
    <citation type="submission" date="2020-01" db="EMBL/GenBank/DDBJ databases">
        <title>Patterns of diversity and host range of bacteriophage communities associated with bean-nodulatin bacteria.</title>
        <authorList>
            <person name="Vann Cauwenberghe J."/>
            <person name="Santamaria R.I."/>
            <person name="Bustos P."/>
            <person name="Juarez S."/>
            <person name="Gonzalez V."/>
        </authorList>
    </citation>
    <scope>NUCLEOTIDE SEQUENCE [LARGE SCALE GENOMIC DNA]</scope>
</reference>
<protein>
    <submittedName>
        <fullName evidence="1">Uncharacterized protein</fullName>
    </submittedName>
</protein>
<dbReference type="Proteomes" id="UP000629603">
    <property type="component" value="Segment"/>
</dbReference>
<proteinExistence type="predicted"/>
<dbReference type="EMBL" id="MN988521">
    <property type="protein sequence ID" value="QIG71150.1"/>
    <property type="molecule type" value="Genomic_DNA"/>
</dbReference>
<name>A0A7S5R4Y8_9CAUD</name>
<organism evidence="1 2">
    <name type="scientific">Rhizobium phage RHph_TM30</name>
    <dbReference type="NCBI Taxonomy" id="2509764"/>
    <lineage>
        <taxon>Viruses</taxon>
        <taxon>Duplodnaviria</taxon>
        <taxon>Heunggongvirae</taxon>
        <taxon>Uroviricota</taxon>
        <taxon>Caudoviricetes</taxon>
        <taxon>Kleczkowskaviridae</taxon>
        <taxon>Cuauhnahuacvirus</taxon>
        <taxon>Cuauhnahuacvirus TM30</taxon>
    </lineage>
</organism>
<evidence type="ECO:0000313" key="2">
    <source>
        <dbReference type="Proteomes" id="UP000629603"/>
    </source>
</evidence>
<gene>
    <name evidence="1" type="ORF">EVB93_043</name>
</gene>
<keyword evidence="2" id="KW-1185">Reference proteome</keyword>
<accession>A0A7S5R4Y8</accession>
<evidence type="ECO:0000313" key="1">
    <source>
        <dbReference type="EMBL" id="QIG71150.1"/>
    </source>
</evidence>
<sequence length="66" mass="7736">MDSKKFHGFDEYCDTIADDIKSQEDRRVLSELYINRDDPEYLKDPIGYAVKTFWRSLDNTPSKGNS</sequence>